<reference evidence="2" key="1">
    <citation type="submission" date="2022-11" db="UniProtKB">
        <authorList>
            <consortium name="WormBaseParasite"/>
        </authorList>
    </citation>
    <scope>IDENTIFICATION</scope>
</reference>
<proteinExistence type="predicted"/>
<organism evidence="1 2">
    <name type="scientific">Panagrolaimus sp. ES5</name>
    <dbReference type="NCBI Taxonomy" id="591445"/>
    <lineage>
        <taxon>Eukaryota</taxon>
        <taxon>Metazoa</taxon>
        <taxon>Ecdysozoa</taxon>
        <taxon>Nematoda</taxon>
        <taxon>Chromadorea</taxon>
        <taxon>Rhabditida</taxon>
        <taxon>Tylenchina</taxon>
        <taxon>Panagrolaimomorpha</taxon>
        <taxon>Panagrolaimoidea</taxon>
        <taxon>Panagrolaimidae</taxon>
        <taxon>Panagrolaimus</taxon>
    </lineage>
</organism>
<name>A0AC34GVI1_9BILA</name>
<dbReference type="Proteomes" id="UP000887579">
    <property type="component" value="Unplaced"/>
</dbReference>
<accession>A0AC34GVI1</accession>
<evidence type="ECO:0000313" key="2">
    <source>
        <dbReference type="WBParaSite" id="ES5_v2.g8807.t1"/>
    </source>
</evidence>
<sequence length="68" mass="8139">MFIAKKWRNYENSIICQLSGPNGEESKSKRLMSISKQNFANFRQKAKVRKELKQIQNSRRNFLEQKFS</sequence>
<protein>
    <submittedName>
        <fullName evidence="2">Uncharacterized protein</fullName>
    </submittedName>
</protein>
<evidence type="ECO:0000313" key="1">
    <source>
        <dbReference type="Proteomes" id="UP000887579"/>
    </source>
</evidence>
<dbReference type="WBParaSite" id="ES5_v2.g8807.t1">
    <property type="protein sequence ID" value="ES5_v2.g8807.t1"/>
    <property type="gene ID" value="ES5_v2.g8807"/>
</dbReference>